<name>A0AAV0BXT9_PHAPC</name>
<protein>
    <recommendedName>
        <fullName evidence="3">CSC1/OSCA1-like 7TM region domain-containing protein</fullName>
    </recommendedName>
</protein>
<feature type="transmembrane region" description="Helical" evidence="2">
    <location>
        <begin position="1105"/>
        <end position="1124"/>
    </location>
</feature>
<evidence type="ECO:0000259" key="3">
    <source>
        <dbReference type="Pfam" id="PF02714"/>
    </source>
</evidence>
<evidence type="ECO:0000256" key="1">
    <source>
        <dbReference type="SAM" id="MobiDB-lite"/>
    </source>
</evidence>
<feature type="compositionally biased region" description="Low complexity" evidence="1">
    <location>
        <begin position="779"/>
        <end position="797"/>
    </location>
</feature>
<dbReference type="Proteomes" id="UP001153365">
    <property type="component" value="Unassembled WGS sequence"/>
</dbReference>
<reference evidence="4" key="1">
    <citation type="submission" date="2022-06" db="EMBL/GenBank/DDBJ databases">
        <authorList>
            <consortium name="SYNGENTA / RWTH Aachen University"/>
        </authorList>
    </citation>
    <scope>NUCLEOTIDE SEQUENCE</scope>
</reference>
<feature type="transmembrane region" description="Helical" evidence="2">
    <location>
        <begin position="1030"/>
        <end position="1055"/>
    </location>
</feature>
<keyword evidence="2" id="KW-1133">Transmembrane helix</keyword>
<feature type="region of interest" description="Disordered" evidence="1">
    <location>
        <begin position="645"/>
        <end position="664"/>
    </location>
</feature>
<feature type="compositionally biased region" description="Polar residues" evidence="1">
    <location>
        <begin position="1231"/>
        <end position="1252"/>
    </location>
</feature>
<evidence type="ECO:0000313" key="4">
    <source>
        <dbReference type="EMBL" id="CAH7690378.1"/>
    </source>
</evidence>
<feature type="region of interest" description="Disordered" evidence="1">
    <location>
        <begin position="99"/>
        <end position="119"/>
    </location>
</feature>
<feature type="region of interest" description="Disordered" evidence="1">
    <location>
        <begin position="775"/>
        <end position="801"/>
    </location>
</feature>
<feature type="transmembrane region" description="Helical" evidence="2">
    <location>
        <begin position="942"/>
        <end position="970"/>
    </location>
</feature>
<comment type="caution">
    <text evidence="4">The sequence shown here is derived from an EMBL/GenBank/DDBJ whole genome shotgun (WGS) entry which is preliminary data.</text>
</comment>
<evidence type="ECO:0000313" key="5">
    <source>
        <dbReference type="Proteomes" id="UP001153365"/>
    </source>
</evidence>
<feature type="transmembrane region" description="Helical" evidence="2">
    <location>
        <begin position="17"/>
        <end position="40"/>
    </location>
</feature>
<feature type="region of interest" description="Disordered" evidence="1">
    <location>
        <begin position="1228"/>
        <end position="1252"/>
    </location>
</feature>
<feature type="transmembrane region" description="Helical" evidence="2">
    <location>
        <begin position="1145"/>
        <end position="1166"/>
    </location>
</feature>
<keyword evidence="2" id="KW-0812">Transmembrane</keyword>
<feature type="region of interest" description="Disordered" evidence="1">
    <location>
        <begin position="545"/>
        <end position="624"/>
    </location>
</feature>
<feature type="domain" description="CSC1/OSCA1-like 7TM region" evidence="3">
    <location>
        <begin position="898"/>
        <end position="1158"/>
    </location>
</feature>
<evidence type="ECO:0000256" key="2">
    <source>
        <dbReference type="SAM" id="Phobius"/>
    </source>
</evidence>
<dbReference type="PANTHER" id="PTHR13018">
    <property type="entry name" value="PROBABLE MEMBRANE PROTEIN DUF221-RELATED"/>
    <property type="match status" value="1"/>
</dbReference>
<dbReference type="InterPro" id="IPR045122">
    <property type="entry name" value="Csc1-like"/>
</dbReference>
<dbReference type="EMBL" id="CALTRL010006286">
    <property type="protein sequence ID" value="CAH7690378.1"/>
    <property type="molecule type" value="Genomic_DNA"/>
</dbReference>
<feature type="transmembrane region" description="Helical" evidence="2">
    <location>
        <begin position="202"/>
        <end position="227"/>
    </location>
</feature>
<keyword evidence="5" id="KW-1185">Reference proteome</keyword>
<feature type="transmembrane region" description="Helical" evidence="2">
    <location>
        <begin position="1172"/>
        <end position="1191"/>
    </location>
</feature>
<accession>A0AAV0BXT9</accession>
<dbReference type="PANTHER" id="PTHR13018:SF143">
    <property type="entry name" value="CSC1_OSCA1-LIKE 7TM REGION DOMAIN-CONTAINING PROTEIN"/>
    <property type="match status" value="1"/>
</dbReference>
<proteinExistence type="predicted"/>
<dbReference type="GO" id="GO:0005227">
    <property type="term" value="F:calcium-activated cation channel activity"/>
    <property type="evidence" value="ECO:0007669"/>
    <property type="project" value="InterPro"/>
</dbReference>
<feature type="compositionally biased region" description="Polar residues" evidence="1">
    <location>
        <begin position="585"/>
        <end position="618"/>
    </location>
</feature>
<organism evidence="4 5">
    <name type="scientific">Phakopsora pachyrhizi</name>
    <name type="common">Asian soybean rust disease fungus</name>
    <dbReference type="NCBI Taxonomy" id="170000"/>
    <lineage>
        <taxon>Eukaryota</taxon>
        <taxon>Fungi</taxon>
        <taxon>Dikarya</taxon>
        <taxon>Basidiomycota</taxon>
        <taxon>Pucciniomycotina</taxon>
        <taxon>Pucciniomycetes</taxon>
        <taxon>Pucciniales</taxon>
        <taxon>Phakopsoraceae</taxon>
        <taxon>Phakopsora</taxon>
    </lineage>
</organism>
<dbReference type="GO" id="GO:0005886">
    <property type="term" value="C:plasma membrane"/>
    <property type="evidence" value="ECO:0007669"/>
    <property type="project" value="TreeGrafter"/>
</dbReference>
<feature type="transmembrane region" description="Helical" evidence="2">
    <location>
        <begin position="896"/>
        <end position="922"/>
    </location>
</feature>
<sequence length="1371" mass="153263">MDSSPVFNSNSDVIDPVVLGVLSNIILASLFSAPLLFIFFRARSKPSSFTWRTVYVPRTWWPPDPSRRTHKIFDRLPGNYLPSLIFQLLIGKTPKLINQKQPYSSSPSPSSSSSTKSETISSSYLEPSKIFTDEEIHLRFLALCLRLTLLALILGLPLYLKLFIHQVPLTPESINSSSLENFTILRLLHSYDLNPTAFSTNLLIWAIASILVGSACSFVLILAEWIFLKKHIDRFLRDRCCCQEIVYLPYQKDGGFRGFGERKMVNWIRACGLGPVGAEGSGEAIKEFERSGSDDKFRILVREANIRMGYAHLTGDEENNQFSQQRDLIIQGVFTISRLDDLSSLAEERRQVLNELELNEATYVAGFKPEDEEVTLPGQGHQKIRGANRMKRRTSMDDYSDSLLTPFGPRTLYQLEPQLPPERLDLNYGDARSIPSNSKLNSFNQMVISDTWTNSNNNSSSTIKKKIQDNHQKSSSVYTRFKEINQDLNLSNETYQNKWAIGSEVTLGSEGKLLVTMSEAKGFKAQSVKSSIDANLVKTPLESKNDLEEESLEKSTISSPDGLGGEEDVIIPLKIQIPQRPPPSLTNAPSQSYRALSQASLDSTSDSNRYPPSSTAPTSAILDGDEVESKFRDIDLKSQKNTIINNNASELNGSTNDSQPQGLTDNEMIVESSGITRGSNFDGAKRLRSILSLDSSSEINQSQRNAATNRIERTSLAQKSANPELIKSLFEVPLTIETTYQNPNFYNGNNHHDRTEIPLQPMLPTPSIKKKKSNFHAFNSSNSTPNTPNQNITPRTPGGLRSRRHRFKSLIEVKNLYDSIRKNRSQLKRLNKNFMDEKTRAIRRIEDGGSEGDVCGWILVGKGVGLIRGSRRIEGMTREDIKWENLVKHPDSNGTFFWIIFFILVVVTCILVFPASVLSMSASLDVSGFTNIFDQLQEKSSLILGLVAVTIPSIFLILVFFISLFTVLYLSNNLSALPSRAGSQRLSVKASLILIYGCFIAWFTISGSISNSIFQINSKNGVAKQIANSISIVADFLFGFECLLSILVPAIVLAQPKRWFAIRTSLRSKQTPRQRVLSLWPDGMDAVLSRSSTLMIALIPLIFSPIAPLSAAPSFFFFLFMICIQQRNVRSIYRRGIQSGGKTELTMVLMLPLSLVFQSGLVGFILISRGRWALAALSFIVSLSILFLSILMDKNSSSMMIDRKDLKENSRKALKVFESGPNGMKLDLESIKSSSNDPSRKSNNNKLSAMDDGSTTMASVLKLVNSALETEEIVPRKVPLPSESIDDLIETRLALSTYPDAPPYLPNLPWTEEKKFLNGEVLYPPVLLQDSLAVWLPKDEISEEEAKDLQKYWDLEAYFNEGISTERLNLI</sequence>
<gene>
    <name evidence="4" type="ORF">PPACK8108_LOCUS25714</name>
</gene>
<feature type="compositionally biased region" description="Low complexity" evidence="1">
    <location>
        <begin position="104"/>
        <end position="119"/>
    </location>
</feature>
<dbReference type="Pfam" id="PF02714">
    <property type="entry name" value="RSN1_7TM"/>
    <property type="match status" value="1"/>
</dbReference>
<feature type="transmembrane region" description="Helical" evidence="2">
    <location>
        <begin position="991"/>
        <end position="1010"/>
    </location>
</feature>
<dbReference type="InterPro" id="IPR003864">
    <property type="entry name" value="CSC1/OSCA1-like_7TM"/>
</dbReference>
<keyword evidence="2" id="KW-0472">Membrane</keyword>